<keyword evidence="3" id="KW-0731">Sigma factor</keyword>
<evidence type="ECO:0000313" key="8">
    <source>
        <dbReference type="EMBL" id="MFD1186432.1"/>
    </source>
</evidence>
<dbReference type="InterPro" id="IPR007627">
    <property type="entry name" value="RNA_pol_sigma70_r2"/>
</dbReference>
<comment type="similarity">
    <text evidence="1">Belongs to the sigma-70 factor family. ECF subfamily.</text>
</comment>
<gene>
    <name evidence="8" type="ORF">ACFQ2O_09460</name>
</gene>
<organism evidence="8 9">
    <name type="scientific">Pontibacter rugosus</name>
    <dbReference type="NCBI Taxonomy" id="1745966"/>
    <lineage>
        <taxon>Bacteria</taxon>
        <taxon>Pseudomonadati</taxon>
        <taxon>Bacteroidota</taxon>
        <taxon>Cytophagia</taxon>
        <taxon>Cytophagales</taxon>
        <taxon>Hymenobacteraceae</taxon>
        <taxon>Pontibacter</taxon>
    </lineage>
</organism>
<dbReference type="Pfam" id="PF04545">
    <property type="entry name" value="Sigma70_r4"/>
    <property type="match status" value="1"/>
</dbReference>
<evidence type="ECO:0000313" key="9">
    <source>
        <dbReference type="Proteomes" id="UP001597094"/>
    </source>
</evidence>
<dbReference type="NCBIfam" id="TIGR02937">
    <property type="entry name" value="sigma70-ECF"/>
    <property type="match status" value="1"/>
</dbReference>
<protein>
    <submittedName>
        <fullName evidence="8">RNA polymerase sigma factor</fullName>
    </submittedName>
</protein>
<name>A0ABW3SRA9_9BACT</name>
<dbReference type="PANTHER" id="PTHR43133">
    <property type="entry name" value="RNA POLYMERASE ECF-TYPE SIGMA FACTO"/>
    <property type="match status" value="1"/>
</dbReference>
<dbReference type="InterPro" id="IPR039425">
    <property type="entry name" value="RNA_pol_sigma-70-like"/>
</dbReference>
<keyword evidence="5" id="KW-0804">Transcription</keyword>
<evidence type="ECO:0000256" key="1">
    <source>
        <dbReference type="ARBA" id="ARBA00010641"/>
    </source>
</evidence>
<comment type="caution">
    <text evidence="8">The sequence shown here is derived from an EMBL/GenBank/DDBJ whole genome shotgun (WGS) entry which is preliminary data.</text>
</comment>
<keyword evidence="4" id="KW-0238">DNA-binding</keyword>
<accession>A0ABW3SRA9</accession>
<dbReference type="Gene3D" id="1.10.10.10">
    <property type="entry name" value="Winged helix-like DNA-binding domain superfamily/Winged helix DNA-binding domain"/>
    <property type="match status" value="1"/>
</dbReference>
<evidence type="ECO:0000256" key="3">
    <source>
        <dbReference type="ARBA" id="ARBA00023082"/>
    </source>
</evidence>
<dbReference type="InterPro" id="IPR007630">
    <property type="entry name" value="RNA_pol_sigma70_r4"/>
</dbReference>
<evidence type="ECO:0000259" key="7">
    <source>
        <dbReference type="Pfam" id="PF04545"/>
    </source>
</evidence>
<dbReference type="PANTHER" id="PTHR43133:SF62">
    <property type="entry name" value="RNA POLYMERASE SIGMA FACTOR SIGZ"/>
    <property type="match status" value="1"/>
</dbReference>
<dbReference type="EMBL" id="JBHTLD010000068">
    <property type="protein sequence ID" value="MFD1186432.1"/>
    <property type="molecule type" value="Genomic_DNA"/>
</dbReference>
<dbReference type="Pfam" id="PF04542">
    <property type="entry name" value="Sigma70_r2"/>
    <property type="match status" value="1"/>
</dbReference>
<dbReference type="InterPro" id="IPR014284">
    <property type="entry name" value="RNA_pol_sigma-70_dom"/>
</dbReference>
<dbReference type="InterPro" id="IPR013325">
    <property type="entry name" value="RNA_pol_sigma_r2"/>
</dbReference>
<dbReference type="Proteomes" id="UP001597094">
    <property type="component" value="Unassembled WGS sequence"/>
</dbReference>
<evidence type="ECO:0000259" key="6">
    <source>
        <dbReference type="Pfam" id="PF04542"/>
    </source>
</evidence>
<evidence type="ECO:0000256" key="5">
    <source>
        <dbReference type="ARBA" id="ARBA00023163"/>
    </source>
</evidence>
<dbReference type="InterPro" id="IPR036388">
    <property type="entry name" value="WH-like_DNA-bd_sf"/>
</dbReference>
<dbReference type="InterPro" id="IPR013324">
    <property type="entry name" value="RNA_pol_sigma_r3/r4-like"/>
</dbReference>
<dbReference type="SUPFAM" id="SSF88946">
    <property type="entry name" value="Sigma2 domain of RNA polymerase sigma factors"/>
    <property type="match status" value="1"/>
</dbReference>
<evidence type="ECO:0000256" key="4">
    <source>
        <dbReference type="ARBA" id="ARBA00023125"/>
    </source>
</evidence>
<dbReference type="Gene3D" id="1.10.1740.10">
    <property type="match status" value="1"/>
</dbReference>
<feature type="domain" description="RNA polymerase sigma-70 region 4" evidence="7">
    <location>
        <begin position="132"/>
        <end position="177"/>
    </location>
</feature>
<dbReference type="SUPFAM" id="SSF88659">
    <property type="entry name" value="Sigma3 and sigma4 domains of RNA polymerase sigma factors"/>
    <property type="match status" value="1"/>
</dbReference>
<dbReference type="RefSeq" id="WP_377526304.1">
    <property type="nucleotide sequence ID" value="NZ_JBHTLD010000068.1"/>
</dbReference>
<evidence type="ECO:0000256" key="2">
    <source>
        <dbReference type="ARBA" id="ARBA00023015"/>
    </source>
</evidence>
<keyword evidence="2" id="KW-0805">Transcription regulation</keyword>
<proteinExistence type="inferred from homology"/>
<feature type="domain" description="RNA polymerase sigma-70 region 2" evidence="6">
    <location>
        <begin position="29"/>
        <end position="93"/>
    </location>
</feature>
<reference evidence="9" key="1">
    <citation type="journal article" date="2019" name="Int. J. Syst. Evol. Microbiol.">
        <title>The Global Catalogue of Microorganisms (GCM) 10K type strain sequencing project: providing services to taxonomists for standard genome sequencing and annotation.</title>
        <authorList>
            <consortium name="The Broad Institute Genomics Platform"/>
            <consortium name="The Broad Institute Genome Sequencing Center for Infectious Disease"/>
            <person name="Wu L."/>
            <person name="Ma J."/>
        </authorList>
    </citation>
    <scope>NUCLEOTIDE SEQUENCE [LARGE SCALE GENOMIC DNA]</scope>
    <source>
        <strain evidence="9">JCM 31319</strain>
    </source>
</reference>
<keyword evidence="9" id="KW-1185">Reference proteome</keyword>
<sequence>MSGINLQGETEQSLVEALKQGKQEVLGLLYDAYAPVMMGVILRIVPDREVAEEVLQETFLAIWSRIEVYDASKKRFLIWGLAIARGIALEAVKAGKYKSTRQDEHLTDIACAEVVKTKLLEAEQLENKPLCNLEPKERAILELIYLKGRNCAEAAAEMNISEESLKFTLKKAFIHLKAEKSA</sequence>